<keyword evidence="2 4" id="KW-0863">Zinc-finger</keyword>
<dbReference type="Pfam" id="PF01428">
    <property type="entry name" value="zf-AN1"/>
    <property type="match status" value="1"/>
</dbReference>
<reference evidence="7 8" key="1">
    <citation type="submission" date="2023-04" db="EMBL/GenBank/DDBJ databases">
        <title>Genome of Basidiobolus ranarum AG-B5.</title>
        <authorList>
            <person name="Stajich J.E."/>
            <person name="Carter-House D."/>
            <person name="Gryganskyi A."/>
        </authorList>
    </citation>
    <scope>NUCLEOTIDE SEQUENCE [LARGE SCALE GENOMIC DNA]</scope>
    <source>
        <strain evidence="7 8">AG-B5</strain>
    </source>
</reference>
<dbReference type="SUPFAM" id="SSF118310">
    <property type="entry name" value="AN1-like Zinc finger"/>
    <property type="match status" value="1"/>
</dbReference>
<feature type="region of interest" description="Disordered" evidence="5">
    <location>
        <begin position="66"/>
        <end position="134"/>
    </location>
</feature>
<organism evidence="7 8">
    <name type="scientific">Basidiobolus ranarum</name>
    <dbReference type="NCBI Taxonomy" id="34480"/>
    <lineage>
        <taxon>Eukaryota</taxon>
        <taxon>Fungi</taxon>
        <taxon>Fungi incertae sedis</taxon>
        <taxon>Zoopagomycota</taxon>
        <taxon>Entomophthoromycotina</taxon>
        <taxon>Basidiobolomycetes</taxon>
        <taxon>Basidiobolales</taxon>
        <taxon>Basidiobolaceae</taxon>
        <taxon>Basidiobolus</taxon>
    </lineage>
</organism>
<feature type="domain" description="AN1-type" evidence="6">
    <location>
        <begin position="27"/>
        <end position="76"/>
    </location>
</feature>
<proteinExistence type="predicted"/>
<dbReference type="InterPro" id="IPR000058">
    <property type="entry name" value="Znf_AN1"/>
</dbReference>
<feature type="compositionally biased region" description="Basic and acidic residues" evidence="5">
    <location>
        <begin position="109"/>
        <end position="128"/>
    </location>
</feature>
<protein>
    <recommendedName>
        <fullName evidence="6">AN1-type domain-containing protein</fullName>
    </recommendedName>
</protein>
<evidence type="ECO:0000256" key="3">
    <source>
        <dbReference type="ARBA" id="ARBA00022833"/>
    </source>
</evidence>
<evidence type="ECO:0000256" key="2">
    <source>
        <dbReference type="ARBA" id="ARBA00022771"/>
    </source>
</evidence>
<dbReference type="Gene3D" id="4.10.1110.10">
    <property type="entry name" value="AN1-like Zinc finger"/>
    <property type="match status" value="1"/>
</dbReference>
<dbReference type="EMBL" id="JASJQH010007412">
    <property type="protein sequence ID" value="KAK9709418.1"/>
    <property type="molecule type" value="Genomic_DNA"/>
</dbReference>
<dbReference type="Proteomes" id="UP001479436">
    <property type="component" value="Unassembled WGS sequence"/>
</dbReference>
<name>A0ABR2VXM5_9FUNG</name>
<feature type="compositionally biased region" description="Basic and acidic residues" evidence="5">
    <location>
        <begin position="66"/>
        <end position="75"/>
    </location>
</feature>
<evidence type="ECO:0000313" key="7">
    <source>
        <dbReference type="EMBL" id="KAK9709418.1"/>
    </source>
</evidence>
<feature type="region of interest" description="Disordered" evidence="5">
    <location>
        <begin position="1"/>
        <end position="35"/>
    </location>
</feature>
<keyword evidence="8" id="KW-1185">Reference proteome</keyword>
<keyword evidence="3" id="KW-0862">Zinc</keyword>
<comment type="caution">
    <text evidence="7">The sequence shown here is derived from an EMBL/GenBank/DDBJ whole genome shotgun (WGS) entry which is preliminary data.</text>
</comment>
<dbReference type="InterPro" id="IPR035896">
    <property type="entry name" value="AN1-like_Znf"/>
</dbReference>
<evidence type="ECO:0000259" key="6">
    <source>
        <dbReference type="PROSITE" id="PS51039"/>
    </source>
</evidence>
<evidence type="ECO:0000256" key="4">
    <source>
        <dbReference type="PROSITE-ProRule" id="PRU00449"/>
    </source>
</evidence>
<accession>A0ABR2VXM5</accession>
<dbReference type="PROSITE" id="PS51039">
    <property type="entry name" value="ZF_AN1"/>
    <property type="match status" value="1"/>
</dbReference>
<dbReference type="SMART" id="SM00154">
    <property type="entry name" value="ZnF_AN1"/>
    <property type="match status" value="1"/>
</dbReference>
<evidence type="ECO:0000256" key="5">
    <source>
        <dbReference type="SAM" id="MobiDB-lite"/>
    </source>
</evidence>
<gene>
    <name evidence="7" type="ORF">K7432_009064</name>
</gene>
<sequence>MSKKQKNQKKDDELDDLVNHILSSEPAKPNNECGEKKCHQKTSLMGFSCAYCQRKFCMKHRLPETHSTACEEKAKSASRASYKQDSMRIITEEKKKPGSTYAPGGSSESKSRKNLEQRLKSKLNEHQKQRSSQK</sequence>
<evidence type="ECO:0000256" key="1">
    <source>
        <dbReference type="ARBA" id="ARBA00022723"/>
    </source>
</evidence>
<evidence type="ECO:0000313" key="8">
    <source>
        <dbReference type="Proteomes" id="UP001479436"/>
    </source>
</evidence>
<keyword evidence="1" id="KW-0479">Metal-binding</keyword>